<evidence type="ECO:0000313" key="3">
    <source>
        <dbReference type="Proteomes" id="UP000807306"/>
    </source>
</evidence>
<keyword evidence="3" id="KW-1185">Reference proteome</keyword>
<feature type="region of interest" description="Disordered" evidence="1">
    <location>
        <begin position="290"/>
        <end position="311"/>
    </location>
</feature>
<evidence type="ECO:0000313" key="2">
    <source>
        <dbReference type="EMBL" id="KAF9529779.1"/>
    </source>
</evidence>
<comment type="caution">
    <text evidence="2">The sequence shown here is derived from an EMBL/GenBank/DDBJ whole genome shotgun (WGS) entry which is preliminary data.</text>
</comment>
<dbReference type="EMBL" id="MU157844">
    <property type="protein sequence ID" value="KAF9529779.1"/>
    <property type="molecule type" value="Genomic_DNA"/>
</dbReference>
<accession>A0A9P6EJG2</accession>
<reference evidence="2" key="1">
    <citation type="submission" date="2020-11" db="EMBL/GenBank/DDBJ databases">
        <authorList>
            <consortium name="DOE Joint Genome Institute"/>
            <person name="Ahrendt S."/>
            <person name="Riley R."/>
            <person name="Andreopoulos W."/>
            <person name="Labutti K."/>
            <person name="Pangilinan J."/>
            <person name="Ruiz-Duenas F.J."/>
            <person name="Barrasa J.M."/>
            <person name="Sanchez-Garcia M."/>
            <person name="Camarero S."/>
            <person name="Miyauchi S."/>
            <person name="Serrano A."/>
            <person name="Linde D."/>
            <person name="Babiker R."/>
            <person name="Drula E."/>
            <person name="Ayuso-Fernandez I."/>
            <person name="Pacheco R."/>
            <person name="Padilla G."/>
            <person name="Ferreira P."/>
            <person name="Barriuso J."/>
            <person name="Kellner H."/>
            <person name="Castanera R."/>
            <person name="Alfaro M."/>
            <person name="Ramirez L."/>
            <person name="Pisabarro A.G."/>
            <person name="Kuo A."/>
            <person name="Tritt A."/>
            <person name="Lipzen A."/>
            <person name="He G."/>
            <person name="Yan M."/>
            <person name="Ng V."/>
            <person name="Cullen D."/>
            <person name="Martin F."/>
            <person name="Rosso M.-N."/>
            <person name="Henrissat B."/>
            <person name="Hibbett D."/>
            <person name="Martinez A.T."/>
            <person name="Grigoriev I.V."/>
        </authorList>
    </citation>
    <scope>NUCLEOTIDE SEQUENCE</scope>
    <source>
        <strain evidence="2">CBS 506.95</strain>
    </source>
</reference>
<proteinExistence type="predicted"/>
<evidence type="ECO:0000256" key="1">
    <source>
        <dbReference type="SAM" id="MobiDB-lite"/>
    </source>
</evidence>
<name>A0A9P6EJG2_9AGAR</name>
<evidence type="ECO:0008006" key="4">
    <source>
        <dbReference type="Google" id="ProtNLM"/>
    </source>
</evidence>
<organism evidence="2 3">
    <name type="scientific">Crepidotus variabilis</name>
    <dbReference type="NCBI Taxonomy" id="179855"/>
    <lineage>
        <taxon>Eukaryota</taxon>
        <taxon>Fungi</taxon>
        <taxon>Dikarya</taxon>
        <taxon>Basidiomycota</taxon>
        <taxon>Agaricomycotina</taxon>
        <taxon>Agaricomycetes</taxon>
        <taxon>Agaricomycetidae</taxon>
        <taxon>Agaricales</taxon>
        <taxon>Agaricineae</taxon>
        <taxon>Crepidotaceae</taxon>
        <taxon>Crepidotus</taxon>
    </lineage>
</organism>
<dbReference type="AlphaFoldDB" id="A0A9P6EJG2"/>
<sequence>MSHPALKWFSSWRTACNLQEASICSEAHGLFNHTLPVLGILQNPSDTNIQVLVRPLYRPVLQPGFETIGEVFDFIHQAFIGLRHVHRLNIVLNCRSISLQCDSIVMIPSPAMYPESYHFMRPRFNPTFTGRVHPAGPRTVFPAKYYWRLPPTSRRIDPNHPNAKHFFAQDVASLGRMIFNELMGAFWMPFIIKFPGFRAISHPSDSHITHPNPYPKSLNEGYLSRHLLADPHRDPLSVFFLPGHPRYDPNPLSRLLENMAHTPVIERPTIYEAVGALERVFISISPPLPSSTGTSLNTPDLKSHNTSSTLV</sequence>
<protein>
    <recommendedName>
        <fullName evidence="4">Protein kinase domain-containing protein</fullName>
    </recommendedName>
</protein>
<dbReference type="OrthoDB" id="5987198at2759"/>
<dbReference type="Proteomes" id="UP000807306">
    <property type="component" value="Unassembled WGS sequence"/>
</dbReference>
<gene>
    <name evidence="2" type="ORF">CPB83DRAFT_893290</name>
</gene>
<feature type="compositionally biased region" description="Polar residues" evidence="1">
    <location>
        <begin position="297"/>
        <end position="311"/>
    </location>
</feature>